<dbReference type="PANTHER" id="PTHR46140">
    <property type="entry name" value="VACUOLAR TRANSPORTER CHAPERONE 1-RELATED"/>
    <property type="match status" value="1"/>
</dbReference>
<dbReference type="HOGENOM" id="CLU_009308_1_0_1"/>
<feature type="transmembrane region" description="Helical" evidence="8">
    <location>
        <begin position="636"/>
        <end position="658"/>
    </location>
</feature>
<reference evidence="11" key="2">
    <citation type="submission" date="2015-07" db="EMBL/GenBank/DDBJ databases">
        <title>Contrasting host-pathogen interactions and genome evolution in two generalist and specialist microsporidian pathogens of mosquitoes.</title>
        <authorList>
            <consortium name="The Broad Institute Genomics Platform"/>
            <consortium name="The Broad Institute Genome Sequencing Center for Infectious Disease"/>
            <person name="Cuomo C.A."/>
            <person name="Sanscrainte N.D."/>
            <person name="Goldberg J.M."/>
            <person name="Heiman D."/>
            <person name="Young S."/>
            <person name="Zeng Q."/>
            <person name="Becnel J.J."/>
            <person name="Birren B.W."/>
        </authorList>
    </citation>
    <scope>NUCLEOTIDE SEQUENCE [LARGE SCALE GENOMIC DNA]</scope>
    <source>
        <strain evidence="11">USNM 41457</strain>
    </source>
</reference>
<keyword evidence="6" id="KW-0175">Coiled coil</keyword>
<keyword evidence="3 8" id="KW-0812">Transmembrane</keyword>
<dbReference type="Gene3D" id="3.20.100.30">
    <property type="entry name" value="VTC, catalytic tunnel domain"/>
    <property type="match status" value="1"/>
</dbReference>
<dbReference type="OrthoDB" id="2243669at2759"/>
<evidence type="ECO:0000259" key="9">
    <source>
        <dbReference type="PROSITE" id="PS51382"/>
    </source>
</evidence>
<dbReference type="GO" id="GO:0005774">
    <property type="term" value="C:vacuolar membrane"/>
    <property type="evidence" value="ECO:0007669"/>
    <property type="project" value="UniProtKB-SubCell"/>
</dbReference>
<dbReference type="InterPro" id="IPR018966">
    <property type="entry name" value="VTC_domain"/>
</dbReference>
<evidence type="ECO:0000313" key="10">
    <source>
        <dbReference type="EMBL" id="EJW03825.1"/>
    </source>
</evidence>
<comment type="subcellular location">
    <subcellularLocation>
        <location evidence="1">Vacuole membrane</location>
        <topology evidence="1">Multi-pass membrane protein</topology>
    </subcellularLocation>
</comment>
<dbReference type="InterPro" id="IPR042267">
    <property type="entry name" value="VTC_sf"/>
</dbReference>
<keyword evidence="2" id="KW-0926">Vacuole</keyword>
<dbReference type="PANTHER" id="PTHR46140:SF1">
    <property type="entry name" value="VACUOLAR TRANSPORTER CHAPERONE COMPLEX SUBUNIT 4-RELATED"/>
    <property type="match status" value="1"/>
</dbReference>
<gene>
    <name evidence="10" type="ORF">EDEG_01883</name>
</gene>
<dbReference type="CDD" id="cd07751">
    <property type="entry name" value="PolyPPase_VTC4_like"/>
    <property type="match status" value="1"/>
</dbReference>
<dbReference type="PROSITE" id="PS51382">
    <property type="entry name" value="SPX"/>
    <property type="match status" value="1"/>
</dbReference>
<dbReference type="OMA" id="DNDHMGV"/>
<dbReference type="FunCoup" id="J9DMK0">
    <property type="interactions" value="9"/>
</dbReference>
<reference evidence="10 11" key="1">
    <citation type="submission" date="2011-08" db="EMBL/GenBank/DDBJ databases">
        <authorList>
            <person name="Liu Z.J."/>
            <person name="Shi F.L."/>
            <person name="Lu J.Q."/>
            <person name="Li M."/>
            <person name="Wang Z.L."/>
        </authorList>
    </citation>
    <scope>NUCLEOTIDE SEQUENCE [LARGE SCALE GENOMIC DNA]</scope>
    <source>
        <strain evidence="10 11">USNM 41457</strain>
    </source>
</reference>
<dbReference type="Pfam" id="PF09359">
    <property type="entry name" value="VTC"/>
    <property type="match status" value="1"/>
</dbReference>
<dbReference type="AlphaFoldDB" id="J9DMK0"/>
<comment type="caution">
    <text evidence="10">The sequence shown here is derived from an EMBL/GenBank/DDBJ whole genome shotgun (WGS) entry which is preliminary data.</text>
</comment>
<protein>
    <recommendedName>
        <fullName evidence="9">SPX domain-containing protein</fullName>
    </recommendedName>
</protein>
<feature type="compositionally biased region" description="Low complexity" evidence="7">
    <location>
        <begin position="250"/>
        <end position="260"/>
    </location>
</feature>
<dbReference type="InterPro" id="IPR004331">
    <property type="entry name" value="SPX_dom"/>
</dbReference>
<dbReference type="InParanoid" id="J9DMK0"/>
<evidence type="ECO:0000256" key="2">
    <source>
        <dbReference type="ARBA" id="ARBA00022554"/>
    </source>
</evidence>
<name>J9DMK0_EDHAE</name>
<dbReference type="Pfam" id="PF02656">
    <property type="entry name" value="DUF202"/>
    <property type="match status" value="1"/>
</dbReference>
<organism evidence="10 11">
    <name type="scientific">Edhazardia aedis (strain USNM 41457)</name>
    <name type="common">Microsporidian parasite</name>
    <dbReference type="NCBI Taxonomy" id="1003232"/>
    <lineage>
        <taxon>Eukaryota</taxon>
        <taxon>Fungi</taxon>
        <taxon>Fungi incertae sedis</taxon>
        <taxon>Microsporidia</taxon>
        <taxon>Edhazardia</taxon>
    </lineage>
</organism>
<feature type="region of interest" description="Disordered" evidence="7">
    <location>
        <begin position="229"/>
        <end position="260"/>
    </location>
</feature>
<evidence type="ECO:0000256" key="5">
    <source>
        <dbReference type="ARBA" id="ARBA00023136"/>
    </source>
</evidence>
<feature type="transmembrane region" description="Helical" evidence="8">
    <location>
        <begin position="610"/>
        <end position="630"/>
    </location>
</feature>
<dbReference type="STRING" id="1003232.J9DMK0"/>
<dbReference type="Proteomes" id="UP000003163">
    <property type="component" value="Unassembled WGS sequence"/>
</dbReference>
<accession>J9DMK0</accession>
<feature type="domain" description="SPX" evidence="9">
    <location>
        <begin position="1"/>
        <end position="153"/>
    </location>
</feature>
<evidence type="ECO:0000256" key="8">
    <source>
        <dbReference type="SAM" id="Phobius"/>
    </source>
</evidence>
<keyword evidence="4 8" id="KW-1133">Transmembrane helix</keyword>
<evidence type="ECO:0000256" key="3">
    <source>
        <dbReference type="ARBA" id="ARBA00022692"/>
    </source>
</evidence>
<evidence type="ECO:0000256" key="1">
    <source>
        <dbReference type="ARBA" id="ARBA00004128"/>
    </source>
</evidence>
<sequence>MRFSKYLNKHKTAEFSSNYVDYTFFEQLIKDADFKEETFISSLDLELKRVFDFVTARSNDLLQTSSDLEYEAKKLFLLSSPAEEKAMRSTYVAPAELEDIKKEKKLLQKKIEKLKKNVRLLSEFIRLNVVAFNKILKKHDRNTNFVIRPMYKIKLREKFHEIDALDNLLYRISKIVLTSNEEIKDKDNKISTHTFIRKTNKYWVHKENITALKCAILNHLPIYVHTTSNKKDKNPAAKIKSSKKKHDKFNNNISGNSTNYNSDDVGKDISSISHEDSICSPYHNWDHKSHDTCISSVYLDNSKFELYHGRLKKDQGAEAIRIRWYGKKVTKEVFVERKRHEEDWTGEESMKLRFKIPENLVTDFLNGKDIWHEVSKINKDNREETRHLYNEVQKSIIEKNLRPVTRTFYKRTAFQLPNSSKVRLSLDTNLCMIKECLNGNFNASINNWRRKDVDCEYPFYKLSDADIVRFPYAILEIKLQSMHGEKPQWIEDLLSSNLIEHVDKFSKFIHGTSILYPQIQTIPYWLPQMNAEIRKEYKNGTGNMKFDRCGKIVVDVHKKNAKISEDYTTANEGEFPSETSKGIQIDVEDKRIAIPVRVEPKVFFANERTFLSWLHFSIFIGGIGTAMMGLGDTKAVYSGMVFIGTSILFAIYALYLYFWRAGMIRIRDPGPYDDLYGPAFLVVVFLAAMILSVLFKFPLH</sequence>
<evidence type="ECO:0000256" key="4">
    <source>
        <dbReference type="ARBA" id="ARBA00022989"/>
    </source>
</evidence>
<evidence type="ECO:0000313" key="11">
    <source>
        <dbReference type="Proteomes" id="UP000003163"/>
    </source>
</evidence>
<dbReference type="GO" id="GO:0006799">
    <property type="term" value="P:polyphosphate biosynthetic process"/>
    <property type="evidence" value="ECO:0007669"/>
    <property type="project" value="UniProtKB-ARBA"/>
</dbReference>
<dbReference type="InterPro" id="IPR051572">
    <property type="entry name" value="VTC_Complex_Subunit"/>
</dbReference>
<proteinExistence type="predicted"/>
<dbReference type="EMBL" id="AFBI03000029">
    <property type="protein sequence ID" value="EJW03825.1"/>
    <property type="molecule type" value="Genomic_DNA"/>
</dbReference>
<evidence type="ECO:0000256" key="6">
    <source>
        <dbReference type="SAM" id="Coils"/>
    </source>
</evidence>
<feature type="coiled-coil region" evidence="6">
    <location>
        <begin position="97"/>
        <end position="124"/>
    </location>
</feature>
<keyword evidence="11" id="KW-1185">Reference proteome</keyword>
<keyword evidence="5 8" id="KW-0472">Membrane</keyword>
<dbReference type="VEuPathDB" id="MicrosporidiaDB:EDEG_01883"/>
<dbReference type="InterPro" id="IPR003807">
    <property type="entry name" value="DUF202"/>
</dbReference>
<evidence type="ECO:0000256" key="7">
    <source>
        <dbReference type="SAM" id="MobiDB-lite"/>
    </source>
</evidence>
<feature type="transmembrane region" description="Helical" evidence="8">
    <location>
        <begin position="679"/>
        <end position="699"/>
    </location>
</feature>